<dbReference type="EMBL" id="FQUL01000037">
    <property type="protein sequence ID" value="SHE91182.1"/>
    <property type="molecule type" value="Genomic_DNA"/>
</dbReference>
<accession>A0A1M4XD78</accession>
<organism evidence="2 3">
    <name type="scientific">Ferrithrix thermotolerans DSM 19514</name>
    <dbReference type="NCBI Taxonomy" id="1121881"/>
    <lineage>
        <taxon>Bacteria</taxon>
        <taxon>Bacillati</taxon>
        <taxon>Actinomycetota</taxon>
        <taxon>Acidimicrobiia</taxon>
        <taxon>Acidimicrobiales</taxon>
        <taxon>Acidimicrobiaceae</taxon>
        <taxon>Ferrithrix</taxon>
    </lineage>
</organism>
<dbReference type="InterPro" id="IPR029058">
    <property type="entry name" value="AB_hydrolase_fold"/>
</dbReference>
<dbReference type="AlphaFoldDB" id="A0A1M4XD78"/>
<dbReference type="PANTHER" id="PTHR46623">
    <property type="entry name" value="CARBOXYMETHYLENEBUTENOLIDASE-RELATED"/>
    <property type="match status" value="1"/>
</dbReference>
<dbReference type="PANTHER" id="PTHR46623:SF6">
    <property type="entry name" value="ALPHA_BETA-HYDROLASES SUPERFAMILY PROTEIN"/>
    <property type="match status" value="1"/>
</dbReference>
<dbReference type="Gene3D" id="3.40.50.1820">
    <property type="entry name" value="alpha/beta hydrolase"/>
    <property type="match status" value="1"/>
</dbReference>
<dbReference type="OrthoDB" id="3208682at2"/>
<evidence type="ECO:0000259" key="1">
    <source>
        <dbReference type="Pfam" id="PF01738"/>
    </source>
</evidence>
<proteinExistence type="predicted"/>
<dbReference type="RefSeq" id="WP_072791933.1">
    <property type="nucleotide sequence ID" value="NZ_FQUL01000037.1"/>
</dbReference>
<dbReference type="Proteomes" id="UP000184295">
    <property type="component" value="Unassembled WGS sequence"/>
</dbReference>
<dbReference type="Pfam" id="PF01738">
    <property type="entry name" value="DLH"/>
    <property type="match status" value="1"/>
</dbReference>
<reference evidence="3" key="1">
    <citation type="submission" date="2016-11" db="EMBL/GenBank/DDBJ databases">
        <authorList>
            <person name="Varghese N."/>
            <person name="Submissions S."/>
        </authorList>
    </citation>
    <scope>NUCLEOTIDE SEQUENCE [LARGE SCALE GENOMIC DNA]</scope>
    <source>
        <strain evidence="3">DSM 19514</strain>
    </source>
</reference>
<evidence type="ECO:0000313" key="3">
    <source>
        <dbReference type="Proteomes" id="UP000184295"/>
    </source>
</evidence>
<keyword evidence="3" id="KW-1185">Reference proteome</keyword>
<protein>
    <submittedName>
        <fullName evidence="2">Carboxymethylenebutenolidase</fullName>
    </submittedName>
</protein>
<evidence type="ECO:0000313" key="2">
    <source>
        <dbReference type="EMBL" id="SHE91182.1"/>
    </source>
</evidence>
<feature type="domain" description="Dienelactone hydrolase" evidence="1">
    <location>
        <begin position="20"/>
        <end position="239"/>
    </location>
</feature>
<sequence>MADVDLSEYSKSKYGSRKLSGYLKTPDGEGPWPAVVVIHEAFGLDDNTKLHTDRLANMGYLALAVNLFSDGPKTSCLISTMIALSKRRGRAFIDIDTARNWLLERSDCTGKVGVIGFCMGGGFALLAAQMGFAVSSVNYGQVPKDIDVLAKDFCPVVASYGARDKTLKGAAAKLEAVLEDAGVANDIKEYPEANHGFLNEVPAGPTFIRPLLKVSGFGPNKEAADDAWQRIRSFFETYLN</sequence>
<dbReference type="SUPFAM" id="SSF53474">
    <property type="entry name" value="alpha/beta-Hydrolases"/>
    <property type="match status" value="1"/>
</dbReference>
<dbReference type="STRING" id="1121881.SAMN02745225_01973"/>
<gene>
    <name evidence="2" type="ORF">SAMN02745225_01973</name>
</gene>
<name>A0A1M4XD78_9ACTN</name>
<dbReference type="InterPro" id="IPR051049">
    <property type="entry name" value="Dienelactone_hydrolase-like"/>
</dbReference>
<dbReference type="GO" id="GO:0016787">
    <property type="term" value="F:hydrolase activity"/>
    <property type="evidence" value="ECO:0007669"/>
    <property type="project" value="InterPro"/>
</dbReference>
<dbReference type="InterPro" id="IPR002925">
    <property type="entry name" value="Dienelactn_hydro"/>
</dbReference>